<comment type="caution">
    <text evidence="3">The sequence shown here is derived from an EMBL/GenBank/DDBJ whole genome shotgun (WGS) entry which is preliminary data.</text>
</comment>
<organism evidence="3 4">
    <name type="scientific">Dyadobacter luteus</name>
    <dbReference type="NCBI Taxonomy" id="2259619"/>
    <lineage>
        <taxon>Bacteria</taxon>
        <taxon>Pseudomonadati</taxon>
        <taxon>Bacteroidota</taxon>
        <taxon>Cytophagia</taxon>
        <taxon>Cytophagales</taxon>
        <taxon>Spirosomataceae</taxon>
        <taxon>Dyadobacter</taxon>
    </lineage>
</organism>
<dbReference type="Gene3D" id="3.40.1350.10">
    <property type="match status" value="1"/>
</dbReference>
<protein>
    <submittedName>
        <fullName evidence="3">Restriction endonuclease</fullName>
    </submittedName>
</protein>
<keyword evidence="3" id="KW-0540">Nuclease</keyword>
<feature type="domain" description="Restriction endonuclease type IV Mrr" evidence="2">
    <location>
        <begin position="460"/>
        <end position="573"/>
    </location>
</feature>
<keyword evidence="1" id="KW-0175">Coiled coil</keyword>
<sequence>MAIQSKNKYHKIYEYDEYTTRGGTIYYVQIEHIGLKTHRLLRDKDDSILRKKAISQLVKWDEIWEKNEARRVKQEEKSNNQASADELNRIARLALNQVENILIHTLSINDAINWNDLKDRERFVKPNPMDSYLKEVSKLSIPVRPTYSSQPPEPLKSKFEPEFTFWDKLFSSSRQKKVDTSNKIYQTEIENWKSSCASIITANENKLRFYNEEVKRLNKQEENLKIEFQNLEKRWKEEKKVFLDQQSSYNEKIELLKNAYLNSDPEAIVQYSEMVLNNSVYPDTFPKDFELDYNSTSKMMVLDYTLPAPNDLPKLLEVKFIASRNELKESYISETQSAKQYDTSIYNISLRTVHELFEADTINGIDVIVFNGWVEVINKATGKKVNSCIVSLQVKKSEFMEIDLAHVDPKTCFKNLKGVGSSKLSGITAIQPLITINKHDKRFVSSYEVTSTLTEGYNLASMGWEDFEHLLRELFEKEFSSNGGEVKVTRASRDGGVDGIAFDPDPIRGGKIVIQAKRYTNTVGVSAVRDLYGTVVNEGATKGILVTTADYGPDAYEFAKNKPITLLNGNHLLFLLEKHGHKARIDLAEAKREQLAKK</sequence>
<dbReference type="InterPro" id="IPR011856">
    <property type="entry name" value="tRNA_endonuc-like_dom_sf"/>
</dbReference>
<dbReference type="Pfam" id="PF04471">
    <property type="entry name" value="Mrr_cat"/>
    <property type="match status" value="1"/>
</dbReference>
<dbReference type="EMBL" id="QNUL01000002">
    <property type="protein sequence ID" value="REA63724.1"/>
    <property type="molecule type" value="Genomic_DNA"/>
</dbReference>
<dbReference type="RefSeq" id="WP_115829474.1">
    <property type="nucleotide sequence ID" value="NZ_QNUL01000002.1"/>
</dbReference>
<feature type="coiled-coil region" evidence="1">
    <location>
        <begin position="200"/>
        <end position="234"/>
    </location>
</feature>
<dbReference type="OrthoDB" id="9803736at2"/>
<dbReference type="GO" id="GO:0009307">
    <property type="term" value="P:DNA restriction-modification system"/>
    <property type="evidence" value="ECO:0007669"/>
    <property type="project" value="InterPro"/>
</dbReference>
<keyword evidence="4" id="KW-1185">Reference proteome</keyword>
<dbReference type="PANTHER" id="PTHR30015:SF7">
    <property type="entry name" value="TYPE IV METHYL-DIRECTED RESTRICTION ENZYME ECOKMRR"/>
    <property type="match status" value="1"/>
</dbReference>
<dbReference type="GO" id="GO:0015666">
    <property type="term" value="F:restriction endodeoxyribonuclease activity"/>
    <property type="evidence" value="ECO:0007669"/>
    <property type="project" value="TreeGrafter"/>
</dbReference>
<dbReference type="SUPFAM" id="SSF52980">
    <property type="entry name" value="Restriction endonuclease-like"/>
    <property type="match status" value="1"/>
</dbReference>
<evidence type="ECO:0000313" key="3">
    <source>
        <dbReference type="EMBL" id="REA63724.1"/>
    </source>
</evidence>
<dbReference type="InterPro" id="IPR007560">
    <property type="entry name" value="Restrct_endonuc_IV_Mrr"/>
</dbReference>
<dbReference type="Proteomes" id="UP000256373">
    <property type="component" value="Unassembled WGS sequence"/>
</dbReference>
<accession>A0A3D8YGN9</accession>
<dbReference type="InterPro" id="IPR011335">
    <property type="entry name" value="Restrct_endonuc-II-like"/>
</dbReference>
<evidence type="ECO:0000256" key="1">
    <source>
        <dbReference type="SAM" id="Coils"/>
    </source>
</evidence>
<dbReference type="AlphaFoldDB" id="A0A3D8YGN9"/>
<proteinExistence type="predicted"/>
<dbReference type="InterPro" id="IPR052906">
    <property type="entry name" value="Type_IV_Methyl-Rstrct_Enzyme"/>
</dbReference>
<gene>
    <name evidence="3" type="ORF">DSL64_04645</name>
</gene>
<keyword evidence="3" id="KW-0378">Hydrolase</keyword>
<dbReference type="PANTHER" id="PTHR30015">
    <property type="entry name" value="MRR RESTRICTION SYSTEM PROTEIN"/>
    <property type="match status" value="1"/>
</dbReference>
<reference evidence="3 4" key="1">
    <citation type="submission" date="2018-07" db="EMBL/GenBank/DDBJ databases">
        <title>Dyadobacter roseus sp. nov., isolated from rose rhizosphere soil.</title>
        <authorList>
            <person name="Chen L."/>
        </authorList>
    </citation>
    <scope>NUCLEOTIDE SEQUENCE [LARGE SCALE GENOMIC DNA]</scope>
    <source>
        <strain evidence="3 4">RS19</strain>
    </source>
</reference>
<keyword evidence="3" id="KW-0255">Endonuclease</keyword>
<name>A0A3D8YGN9_9BACT</name>
<evidence type="ECO:0000259" key="2">
    <source>
        <dbReference type="Pfam" id="PF04471"/>
    </source>
</evidence>
<dbReference type="GO" id="GO:0003677">
    <property type="term" value="F:DNA binding"/>
    <property type="evidence" value="ECO:0007669"/>
    <property type="project" value="InterPro"/>
</dbReference>
<evidence type="ECO:0000313" key="4">
    <source>
        <dbReference type="Proteomes" id="UP000256373"/>
    </source>
</evidence>